<dbReference type="EMBL" id="CABVQN010000004">
    <property type="protein sequence ID" value="VWC79917.1"/>
    <property type="molecule type" value="Genomic_DNA"/>
</dbReference>
<dbReference type="AlphaFoldDB" id="A0A6P2URT8"/>
<reference evidence="1 2" key="1">
    <citation type="submission" date="2019-09" db="EMBL/GenBank/DDBJ databases">
        <authorList>
            <person name="Depoorter E."/>
        </authorList>
    </citation>
    <scope>NUCLEOTIDE SEQUENCE [LARGE SCALE GENOMIC DNA]</scope>
    <source>
        <strain evidence="1">R-39750</strain>
    </source>
</reference>
<evidence type="ECO:0000313" key="2">
    <source>
        <dbReference type="Proteomes" id="UP000494110"/>
    </source>
</evidence>
<gene>
    <name evidence="1" type="ORF">BLA39750_01118</name>
</gene>
<organism evidence="1 2">
    <name type="scientific">Burkholderia lata (strain ATCC 17760 / DSM 23089 / LMG 22485 / NCIMB 9086 / R18194 / 383)</name>
    <dbReference type="NCBI Taxonomy" id="482957"/>
    <lineage>
        <taxon>Bacteria</taxon>
        <taxon>Pseudomonadati</taxon>
        <taxon>Pseudomonadota</taxon>
        <taxon>Betaproteobacteria</taxon>
        <taxon>Burkholderiales</taxon>
        <taxon>Burkholderiaceae</taxon>
        <taxon>Burkholderia</taxon>
        <taxon>Burkholderia cepacia complex</taxon>
    </lineage>
</organism>
<evidence type="ECO:0000313" key="1">
    <source>
        <dbReference type="EMBL" id="VWC79917.1"/>
    </source>
</evidence>
<proteinExistence type="predicted"/>
<name>A0A6P2URT8_BURL3</name>
<sequence length="67" mass="7769">MALRYQVFAQRGRAKPKFSAPWYWAASLYSTFFCSNGDYCRIADAKRNESVMEWGRAAPHAETRSEE</sequence>
<dbReference type="Proteomes" id="UP000494110">
    <property type="component" value="Unassembled WGS sequence"/>
</dbReference>
<protein>
    <submittedName>
        <fullName evidence="1">Uncharacterized protein</fullName>
    </submittedName>
</protein>
<accession>A0A6P2URT8</accession>